<proteinExistence type="predicted"/>
<sequence>MSFISFLSLLMVMLIVFLFNTKMYFLRAILILEALMLSVLMISIFVLGSLQFEPFLFLLLLTFAVSEAGLGLSLLLTYMKTTGSDMMKPLKF</sequence>
<name>A0A224AAP7_9EUPU</name>
<keyword evidence="1" id="KW-1133">Transmembrane helix</keyword>
<dbReference type="Gene3D" id="1.10.287.3510">
    <property type="match status" value="1"/>
</dbReference>
<evidence type="ECO:0000313" key="2">
    <source>
        <dbReference type="EMBL" id="BBA10067.1"/>
    </source>
</evidence>
<organism evidence="2">
    <name type="scientific">Stereophaedusa inclyta</name>
    <dbReference type="NCBI Taxonomy" id="1885731"/>
    <lineage>
        <taxon>Eukaryota</taxon>
        <taxon>Metazoa</taxon>
        <taxon>Spiralia</taxon>
        <taxon>Lophotrochozoa</taxon>
        <taxon>Mollusca</taxon>
        <taxon>Gastropoda</taxon>
        <taxon>Heterobranchia</taxon>
        <taxon>Euthyneura</taxon>
        <taxon>Panpulmonata</taxon>
        <taxon>Eupulmonata</taxon>
        <taxon>Stylommatophora</taxon>
        <taxon>Helicina</taxon>
        <taxon>Clausilioidea</taxon>
        <taxon>Clausiliidae</taxon>
        <taxon>Phaedusinae</taxon>
        <taxon>Stereophaedusa</taxon>
    </lineage>
</organism>
<accession>A0A224AAP7</accession>
<gene>
    <name evidence="2" type="primary">ND4L</name>
</gene>
<geneLocation type="mitochondrion" evidence="2"/>
<keyword evidence="1" id="KW-0472">Membrane</keyword>
<evidence type="ECO:0000256" key="1">
    <source>
        <dbReference type="SAM" id="Phobius"/>
    </source>
</evidence>
<feature type="transmembrane region" description="Helical" evidence="1">
    <location>
        <begin position="6"/>
        <end position="25"/>
    </location>
</feature>
<keyword evidence="2" id="KW-0496">Mitochondrion</keyword>
<protein>
    <submittedName>
        <fullName evidence="2">NADH dehydrogenase subunit 4L</fullName>
    </submittedName>
</protein>
<keyword evidence="1" id="KW-0812">Transmembrane</keyword>
<dbReference type="EMBL" id="LC171897">
    <property type="protein sequence ID" value="BBA10067.1"/>
    <property type="molecule type" value="Genomic_DNA"/>
</dbReference>
<feature type="transmembrane region" description="Helical" evidence="1">
    <location>
        <begin position="30"/>
        <end position="50"/>
    </location>
</feature>
<reference evidence="2" key="1">
    <citation type="journal article" date="2017" name="Zool. J. Linn. Soc.">
        <title>Molecular phylogeny, frequent parallel evolution and new system of Japanese clausiliid land snails (Gastropoda: Stylommatophora).</title>
        <authorList>
            <person name="Motochin R."/>
            <person name="Wang M."/>
            <person name="Ueshima R."/>
        </authorList>
    </citation>
    <scope>NUCLEOTIDE SEQUENCE</scope>
    <source>
        <strain evidence="2">727</strain>
        <tissue evidence="2">Muscle</tissue>
    </source>
</reference>
<dbReference type="AlphaFoldDB" id="A0A224AAP7"/>
<feature type="transmembrane region" description="Helical" evidence="1">
    <location>
        <begin position="56"/>
        <end position="78"/>
    </location>
</feature>